<sequence length="153" mass="16821">MRTLQTLGNSAEVEYYMRHILSDESFNLSIVGFQRGSVVVRMVFGFDGDNTLYPKTLEKALQDGVSAHFDKHSSVTVEAISLVEENSRGGWQVATIVLGVVLGVVVLVIVIAGVASALRRRVNCSRSYNVHKTEYNGSSIPTGTYGKYIYQDV</sequence>
<proteinExistence type="predicted"/>
<reference evidence="2" key="1">
    <citation type="thesis" date="2021" institute="BYU ScholarsArchive" country="Provo, UT, USA">
        <title>Applications of and Algorithms for Genome Assembly and Genomic Analyses with an Emphasis on Marine Teleosts.</title>
        <authorList>
            <person name="Pickett B.D."/>
        </authorList>
    </citation>
    <scope>NUCLEOTIDE SEQUENCE</scope>
    <source>
        <strain evidence="2">HI-2016</strain>
    </source>
</reference>
<keyword evidence="1" id="KW-0812">Transmembrane</keyword>
<dbReference type="AlphaFoldDB" id="A0A8T2PIG2"/>
<evidence type="ECO:0000313" key="3">
    <source>
        <dbReference type="Proteomes" id="UP000824540"/>
    </source>
</evidence>
<accession>A0A8T2PIG2</accession>
<evidence type="ECO:0000313" key="2">
    <source>
        <dbReference type="EMBL" id="KAG9348627.1"/>
    </source>
</evidence>
<keyword evidence="3" id="KW-1185">Reference proteome</keyword>
<keyword evidence="1" id="KW-0472">Membrane</keyword>
<gene>
    <name evidence="2" type="ORF">JZ751_002367</name>
</gene>
<evidence type="ECO:0000256" key="1">
    <source>
        <dbReference type="SAM" id="Phobius"/>
    </source>
</evidence>
<protein>
    <recommendedName>
        <fullName evidence="4">SEA domain-containing protein</fullName>
    </recommendedName>
</protein>
<dbReference type="OrthoDB" id="10040649at2759"/>
<dbReference type="Proteomes" id="UP000824540">
    <property type="component" value="Unassembled WGS sequence"/>
</dbReference>
<organism evidence="2 3">
    <name type="scientific">Albula glossodonta</name>
    <name type="common">roundjaw bonefish</name>
    <dbReference type="NCBI Taxonomy" id="121402"/>
    <lineage>
        <taxon>Eukaryota</taxon>
        <taxon>Metazoa</taxon>
        <taxon>Chordata</taxon>
        <taxon>Craniata</taxon>
        <taxon>Vertebrata</taxon>
        <taxon>Euteleostomi</taxon>
        <taxon>Actinopterygii</taxon>
        <taxon>Neopterygii</taxon>
        <taxon>Teleostei</taxon>
        <taxon>Albuliformes</taxon>
        <taxon>Albulidae</taxon>
        <taxon>Albula</taxon>
    </lineage>
</organism>
<evidence type="ECO:0008006" key="4">
    <source>
        <dbReference type="Google" id="ProtNLM"/>
    </source>
</evidence>
<feature type="transmembrane region" description="Helical" evidence="1">
    <location>
        <begin position="91"/>
        <end position="118"/>
    </location>
</feature>
<dbReference type="EMBL" id="JAFBMS010000011">
    <property type="protein sequence ID" value="KAG9348627.1"/>
    <property type="molecule type" value="Genomic_DNA"/>
</dbReference>
<keyword evidence="1" id="KW-1133">Transmembrane helix</keyword>
<comment type="caution">
    <text evidence="2">The sequence shown here is derived from an EMBL/GenBank/DDBJ whole genome shotgun (WGS) entry which is preliminary data.</text>
</comment>
<name>A0A8T2PIG2_9TELE</name>